<gene>
    <name evidence="1" type="ORF">MILVUS5_LOCUS7983</name>
</gene>
<evidence type="ECO:0000313" key="1">
    <source>
        <dbReference type="EMBL" id="CAJ2637647.1"/>
    </source>
</evidence>
<dbReference type="EMBL" id="CASHSV030000013">
    <property type="protein sequence ID" value="CAJ2637647.1"/>
    <property type="molecule type" value="Genomic_DNA"/>
</dbReference>
<accession>A0ACB0J1E1</accession>
<organism evidence="1 2">
    <name type="scientific">Trifolium pratense</name>
    <name type="common">Red clover</name>
    <dbReference type="NCBI Taxonomy" id="57577"/>
    <lineage>
        <taxon>Eukaryota</taxon>
        <taxon>Viridiplantae</taxon>
        <taxon>Streptophyta</taxon>
        <taxon>Embryophyta</taxon>
        <taxon>Tracheophyta</taxon>
        <taxon>Spermatophyta</taxon>
        <taxon>Magnoliopsida</taxon>
        <taxon>eudicotyledons</taxon>
        <taxon>Gunneridae</taxon>
        <taxon>Pentapetalae</taxon>
        <taxon>rosids</taxon>
        <taxon>fabids</taxon>
        <taxon>Fabales</taxon>
        <taxon>Fabaceae</taxon>
        <taxon>Papilionoideae</taxon>
        <taxon>50 kb inversion clade</taxon>
        <taxon>NPAAA clade</taxon>
        <taxon>Hologalegina</taxon>
        <taxon>IRL clade</taxon>
        <taxon>Trifolieae</taxon>
        <taxon>Trifolium</taxon>
    </lineage>
</organism>
<keyword evidence="2" id="KW-1185">Reference proteome</keyword>
<name>A0ACB0J1E1_TRIPR</name>
<dbReference type="Proteomes" id="UP001177021">
    <property type="component" value="Unassembled WGS sequence"/>
</dbReference>
<proteinExistence type="predicted"/>
<reference evidence="1" key="1">
    <citation type="submission" date="2023-10" db="EMBL/GenBank/DDBJ databases">
        <authorList>
            <person name="Rodriguez Cubillos JULIANA M."/>
            <person name="De Vega J."/>
        </authorList>
    </citation>
    <scope>NUCLEOTIDE SEQUENCE</scope>
</reference>
<protein>
    <submittedName>
        <fullName evidence="1">Uncharacterized protein</fullName>
    </submittedName>
</protein>
<sequence>MGCSVLMWYLRLEHVLKFFAGTLLEKQIVVVCSNLGILSASVLSVISLILPYQWQSLQMLVLPNGMLDFLDAPVPYIVGVRNKTSEVQSKLSNVILVDTNKNQVSCFSAVFRCQ</sequence>
<comment type="caution">
    <text evidence="1">The sequence shown here is derived from an EMBL/GenBank/DDBJ whole genome shotgun (WGS) entry which is preliminary data.</text>
</comment>
<evidence type="ECO:0000313" key="2">
    <source>
        <dbReference type="Proteomes" id="UP001177021"/>
    </source>
</evidence>